<keyword evidence="7" id="KW-1185">Reference proteome</keyword>
<dbReference type="InterPro" id="IPR001761">
    <property type="entry name" value="Peripla_BP/Lac1_sug-bd_dom"/>
</dbReference>
<dbReference type="InterPro" id="IPR010982">
    <property type="entry name" value="Lambda_DNA-bd_dom_sf"/>
</dbReference>
<dbReference type="Pfam" id="PF00532">
    <property type="entry name" value="Peripla_BP_1"/>
    <property type="match status" value="1"/>
</dbReference>
<feature type="domain" description="HTH cro/C1-type" evidence="5">
    <location>
        <begin position="3"/>
        <end position="45"/>
    </location>
</feature>
<dbReference type="GO" id="GO:0003677">
    <property type="term" value="F:DNA binding"/>
    <property type="evidence" value="ECO:0007669"/>
    <property type="project" value="UniProtKB-KW"/>
</dbReference>
<dbReference type="Gene3D" id="3.40.50.2300">
    <property type="match status" value="2"/>
</dbReference>
<dbReference type="PANTHER" id="PTHR30146:SF109">
    <property type="entry name" value="HTH-TYPE TRANSCRIPTIONAL REGULATOR GALS"/>
    <property type="match status" value="1"/>
</dbReference>
<comment type="caution">
    <text evidence="6">The sequence shown here is derived from an EMBL/GenBank/DDBJ whole genome shotgun (WGS) entry which is preliminary data.</text>
</comment>
<dbReference type="SUPFAM" id="SSF47413">
    <property type="entry name" value="lambda repressor-like DNA-binding domains"/>
    <property type="match status" value="1"/>
</dbReference>
<sequence>MSSIRKVAELAGVSLGSVSRYLNGHQLKEQNMKKIADAIKELDYKENIIAKGLKNNRSFSVGLLMNSVSSQFGAEIVSAIEGVMEQNGYSVLLSGFKGDVTLVDQKIDYLVQHAVDGLIVFMSEQDWDGMERLADLPIPVLTINSPVQLPGVDRILVSDRKSVAKVMEHLIKEGHTRIGLLAAPQNDYVARERFLGAQRTIAKYPETVLVTEFGDYSRISGYRGGEKLLEQDITALVVTNFNMMTGVLEYLQHSPDSARKKLVLAHYDYTSEMAELLSDRIVIKAPTQLIGQRSAQRLLERMNTDVLSAGEDEIIDNEIFGI</sequence>
<keyword evidence="2 6" id="KW-0238">DNA-binding</keyword>
<keyword evidence="3" id="KW-0804">Transcription</keyword>
<feature type="domain" description="HTH lacI-type" evidence="4">
    <location>
        <begin position="2"/>
        <end position="55"/>
    </location>
</feature>
<name>A0ABU3EVP7_9ENTE</name>
<evidence type="ECO:0000313" key="6">
    <source>
        <dbReference type="EMBL" id="MDT2598942.1"/>
    </source>
</evidence>
<dbReference type="InterPro" id="IPR028082">
    <property type="entry name" value="Peripla_BP_I"/>
</dbReference>
<dbReference type="PANTHER" id="PTHR30146">
    <property type="entry name" value="LACI-RELATED TRANSCRIPTIONAL REPRESSOR"/>
    <property type="match status" value="1"/>
</dbReference>
<evidence type="ECO:0000256" key="1">
    <source>
        <dbReference type="ARBA" id="ARBA00023015"/>
    </source>
</evidence>
<evidence type="ECO:0000259" key="4">
    <source>
        <dbReference type="PROSITE" id="PS50932"/>
    </source>
</evidence>
<gene>
    <name evidence="6" type="ORF">P7D85_04095</name>
</gene>
<dbReference type="Gene3D" id="1.10.260.40">
    <property type="entry name" value="lambda repressor-like DNA-binding domains"/>
    <property type="match status" value="1"/>
</dbReference>
<dbReference type="SMART" id="SM00354">
    <property type="entry name" value="HTH_LACI"/>
    <property type="match status" value="1"/>
</dbReference>
<dbReference type="CDD" id="cd01392">
    <property type="entry name" value="HTH_LacI"/>
    <property type="match status" value="1"/>
</dbReference>
<dbReference type="Proteomes" id="UP001252875">
    <property type="component" value="Unassembled WGS sequence"/>
</dbReference>
<dbReference type="InterPro" id="IPR001387">
    <property type="entry name" value="Cro/C1-type_HTH"/>
</dbReference>
<evidence type="ECO:0000256" key="3">
    <source>
        <dbReference type="ARBA" id="ARBA00023163"/>
    </source>
</evidence>
<dbReference type="InterPro" id="IPR000843">
    <property type="entry name" value="HTH_LacI"/>
</dbReference>
<dbReference type="PROSITE" id="PS50943">
    <property type="entry name" value="HTH_CROC1"/>
    <property type="match status" value="1"/>
</dbReference>
<keyword evidence="1" id="KW-0805">Transcription regulation</keyword>
<evidence type="ECO:0000256" key="2">
    <source>
        <dbReference type="ARBA" id="ARBA00023125"/>
    </source>
</evidence>
<dbReference type="Pfam" id="PF00356">
    <property type="entry name" value="LacI"/>
    <property type="match status" value="1"/>
</dbReference>
<dbReference type="PROSITE" id="PS50932">
    <property type="entry name" value="HTH_LACI_2"/>
    <property type="match status" value="1"/>
</dbReference>
<accession>A0ABU3EVP7</accession>
<dbReference type="EMBL" id="JARPYI010000001">
    <property type="protein sequence ID" value="MDT2598942.1"/>
    <property type="molecule type" value="Genomic_DNA"/>
</dbReference>
<evidence type="ECO:0000313" key="7">
    <source>
        <dbReference type="Proteomes" id="UP001252875"/>
    </source>
</evidence>
<protein>
    <submittedName>
        <fullName evidence="6">LacI family DNA-binding transcriptional regulator</fullName>
    </submittedName>
</protein>
<dbReference type="RefSeq" id="WP_311820902.1">
    <property type="nucleotide sequence ID" value="NZ_JARPYF010000001.1"/>
</dbReference>
<proteinExistence type="predicted"/>
<dbReference type="CDD" id="cd06267">
    <property type="entry name" value="PBP1_LacI_sugar_binding-like"/>
    <property type="match status" value="1"/>
</dbReference>
<dbReference type="SUPFAM" id="SSF53822">
    <property type="entry name" value="Periplasmic binding protein-like I"/>
    <property type="match status" value="1"/>
</dbReference>
<organism evidence="6 7">
    <name type="scientific">Enterococcus hulanensis</name>
    <dbReference type="NCBI Taxonomy" id="2559929"/>
    <lineage>
        <taxon>Bacteria</taxon>
        <taxon>Bacillati</taxon>
        <taxon>Bacillota</taxon>
        <taxon>Bacilli</taxon>
        <taxon>Lactobacillales</taxon>
        <taxon>Enterococcaceae</taxon>
        <taxon>Enterococcus</taxon>
    </lineage>
</organism>
<evidence type="ECO:0000259" key="5">
    <source>
        <dbReference type="PROSITE" id="PS50943"/>
    </source>
</evidence>
<reference evidence="6 7" key="1">
    <citation type="submission" date="2023-03" db="EMBL/GenBank/DDBJ databases">
        <authorList>
            <person name="Shen W."/>
            <person name="Cai J."/>
        </authorList>
    </citation>
    <scope>NUCLEOTIDE SEQUENCE [LARGE SCALE GENOMIC DNA]</scope>
    <source>
        <strain evidence="6 7">D6-4</strain>
    </source>
</reference>